<accession>A0AAD8YLF1</accession>
<evidence type="ECO:0000313" key="2">
    <source>
        <dbReference type="EMBL" id="KAK1748158.1"/>
    </source>
</evidence>
<dbReference type="EMBL" id="JATAAI010000001">
    <property type="protein sequence ID" value="KAK1748158.1"/>
    <property type="molecule type" value="Genomic_DNA"/>
</dbReference>
<gene>
    <name evidence="2" type="ORF">QTG54_000097</name>
</gene>
<dbReference type="AlphaFoldDB" id="A0AAD8YLF1"/>
<evidence type="ECO:0008006" key="4">
    <source>
        <dbReference type="Google" id="ProtNLM"/>
    </source>
</evidence>
<comment type="caution">
    <text evidence="2">The sequence shown here is derived from an EMBL/GenBank/DDBJ whole genome shotgun (WGS) entry which is preliminary data.</text>
</comment>
<sequence>MIKQRQQLLQHHARTIQSRATAMTAIFMTVFLLCIEHVRAFANQYHISAHDTMVLASAASSLTRKLGSVYLPKNAGGAFSKTKQQGSNDGVKSTTTRLNAWSVPALSLAMPNMPAMPTTKDIPLHALGSWYSEVDPTTKPPVYDDSDYDNSYSFSSPTDDWPSMSSTETTLDAASAAAVKSHMRKGPLRSIKRAAGRFKDILAQ</sequence>
<organism evidence="2 3">
    <name type="scientific">Skeletonema marinoi</name>
    <dbReference type="NCBI Taxonomy" id="267567"/>
    <lineage>
        <taxon>Eukaryota</taxon>
        <taxon>Sar</taxon>
        <taxon>Stramenopiles</taxon>
        <taxon>Ochrophyta</taxon>
        <taxon>Bacillariophyta</taxon>
        <taxon>Coscinodiscophyceae</taxon>
        <taxon>Thalassiosirophycidae</taxon>
        <taxon>Thalassiosirales</taxon>
        <taxon>Skeletonemataceae</taxon>
        <taxon>Skeletonema</taxon>
        <taxon>Skeletonema marinoi-dohrnii complex</taxon>
    </lineage>
</organism>
<name>A0AAD8YLF1_9STRA</name>
<reference evidence="2" key="1">
    <citation type="submission" date="2023-06" db="EMBL/GenBank/DDBJ databases">
        <title>Survivors Of The Sea: Transcriptome response of Skeletonema marinoi to long-term dormancy.</title>
        <authorList>
            <person name="Pinder M.I.M."/>
            <person name="Kourtchenko O."/>
            <person name="Robertson E.K."/>
            <person name="Larsson T."/>
            <person name="Maumus F."/>
            <person name="Osuna-Cruz C.M."/>
            <person name="Vancaester E."/>
            <person name="Stenow R."/>
            <person name="Vandepoele K."/>
            <person name="Ploug H."/>
            <person name="Bruchert V."/>
            <person name="Godhe A."/>
            <person name="Topel M."/>
        </authorList>
    </citation>
    <scope>NUCLEOTIDE SEQUENCE</scope>
    <source>
        <strain evidence="2">R05AC</strain>
    </source>
</reference>
<proteinExistence type="predicted"/>
<feature type="transmembrane region" description="Helical" evidence="1">
    <location>
        <begin position="20"/>
        <end position="38"/>
    </location>
</feature>
<keyword evidence="1" id="KW-0812">Transmembrane</keyword>
<keyword evidence="1" id="KW-0472">Membrane</keyword>
<evidence type="ECO:0000313" key="3">
    <source>
        <dbReference type="Proteomes" id="UP001224775"/>
    </source>
</evidence>
<keyword evidence="1" id="KW-1133">Transmembrane helix</keyword>
<dbReference type="Proteomes" id="UP001224775">
    <property type="component" value="Unassembled WGS sequence"/>
</dbReference>
<evidence type="ECO:0000256" key="1">
    <source>
        <dbReference type="SAM" id="Phobius"/>
    </source>
</evidence>
<protein>
    <recommendedName>
        <fullName evidence="4">Transmembrane protein</fullName>
    </recommendedName>
</protein>
<keyword evidence="3" id="KW-1185">Reference proteome</keyword>